<gene>
    <name evidence="1" type="ORF">CEXT_222571</name>
</gene>
<proteinExistence type="predicted"/>
<dbReference type="Proteomes" id="UP001054945">
    <property type="component" value="Unassembled WGS sequence"/>
</dbReference>
<accession>A0AAV4V8D6</accession>
<reference evidence="1 2" key="1">
    <citation type="submission" date="2021-06" db="EMBL/GenBank/DDBJ databases">
        <title>Caerostris extrusa draft genome.</title>
        <authorList>
            <person name="Kono N."/>
            <person name="Arakawa K."/>
        </authorList>
    </citation>
    <scope>NUCLEOTIDE SEQUENCE [LARGE SCALE GENOMIC DNA]</scope>
</reference>
<comment type="caution">
    <text evidence="1">The sequence shown here is derived from an EMBL/GenBank/DDBJ whole genome shotgun (WGS) entry which is preliminary data.</text>
</comment>
<sequence length="74" mass="8279">MRGFILPTAEMGNMYVSGDRSLGGGRYFLVTRCLEGEMNFPKPAVNVTSGFETELFSTLSTKVTINPRIRHQSY</sequence>
<dbReference type="EMBL" id="BPLR01014124">
    <property type="protein sequence ID" value="GIY66505.1"/>
    <property type="molecule type" value="Genomic_DNA"/>
</dbReference>
<name>A0AAV4V8D6_CAEEX</name>
<protein>
    <submittedName>
        <fullName evidence="1">Uncharacterized protein</fullName>
    </submittedName>
</protein>
<evidence type="ECO:0000313" key="1">
    <source>
        <dbReference type="EMBL" id="GIY66505.1"/>
    </source>
</evidence>
<evidence type="ECO:0000313" key="2">
    <source>
        <dbReference type="Proteomes" id="UP001054945"/>
    </source>
</evidence>
<keyword evidence="2" id="KW-1185">Reference proteome</keyword>
<dbReference type="AlphaFoldDB" id="A0AAV4V8D6"/>
<organism evidence="1 2">
    <name type="scientific">Caerostris extrusa</name>
    <name type="common">Bark spider</name>
    <name type="synonym">Caerostris bankana</name>
    <dbReference type="NCBI Taxonomy" id="172846"/>
    <lineage>
        <taxon>Eukaryota</taxon>
        <taxon>Metazoa</taxon>
        <taxon>Ecdysozoa</taxon>
        <taxon>Arthropoda</taxon>
        <taxon>Chelicerata</taxon>
        <taxon>Arachnida</taxon>
        <taxon>Araneae</taxon>
        <taxon>Araneomorphae</taxon>
        <taxon>Entelegynae</taxon>
        <taxon>Araneoidea</taxon>
        <taxon>Araneidae</taxon>
        <taxon>Caerostris</taxon>
    </lineage>
</organism>